<keyword evidence="2" id="KW-1185">Reference proteome</keyword>
<accession>A0A195F9U1</accession>
<sequence length="101" mass="11348">MGVRKVGLRRASFSRIGEEVLPKKDAFAQDSPMEFCALETPRHISVVDGKLSRIVQFRSVVIRSKLVYCILILSHRIITSAATGRIMQKASARGNRKFCEN</sequence>
<evidence type="ECO:0000313" key="2">
    <source>
        <dbReference type="Proteomes" id="UP000078541"/>
    </source>
</evidence>
<dbReference type="AlphaFoldDB" id="A0A195F9U1"/>
<name>A0A195F9U1_9HYME</name>
<organism evidence="1 2">
    <name type="scientific">Trachymyrmex septentrionalis</name>
    <dbReference type="NCBI Taxonomy" id="34720"/>
    <lineage>
        <taxon>Eukaryota</taxon>
        <taxon>Metazoa</taxon>
        <taxon>Ecdysozoa</taxon>
        <taxon>Arthropoda</taxon>
        <taxon>Hexapoda</taxon>
        <taxon>Insecta</taxon>
        <taxon>Pterygota</taxon>
        <taxon>Neoptera</taxon>
        <taxon>Endopterygota</taxon>
        <taxon>Hymenoptera</taxon>
        <taxon>Apocrita</taxon>
        <taxon>Aculeata</taxon>
        <taxon>Formicoidea</taxon>
        <taxon>Formicidae</taxon>
        <taxon>Myrmicinae</taxon>
        <taxon>Trachymyrmex</taxon>
    </lineage>
</organism>
<reference evidence="1 2" key="1">
    <citation type="submission" date="2016-03" db="EMBL/GenBank/DDBJ databases">
        <title>Trachymyrmex septentrionalis WGS genome.</title>
        <authorList>
            <person name="Nygaard S."/>
            <person name="Hu H."/>
            <person name="Boomsma J."/>
            <person name="Zhang G."/>
        </authorList>
    </citation>
    <scope>NUCLEOTIDE SEQUENCE [LARGE SCALE GENOMIC DNA]</scope>
    <source>
        <strain evidence="1">Tsep2-gDNA-1</strain>
        <tissue evidence="1">Whole body</tissue>
    </source>
</reference>
<gene>
    <name evidence="1" type="ORF">ALC56_08773</name>
</gene>
<dbReference type="EMBL" id="KQ981727">
    <property type="protein sequence ID" value="KYN36982.1"/>
    <property type="molecule type" value="Genomic_DNA"/>
</dbReference>
<proteinExistence type="predicted"/>
<dbReference type="Proteomes" id="UP000078541">
    <property type="component" value="Unassembled WGS sequence"/>
</dbReference>
<protein>
    <submittedName>
        <fullName evidence="1">Uncharacterized protein</fullName>
    </submittedName>
</protein>
<evidence type="ECO:0000313" key="1">
    <source>
        <dbReference type="EMBL" id="KYN36982.1"/>
    </source>
</evidence>